<evidence type="ECO:0000256" key="1">
    <source>
        <dbReference type="ARBA" id="ARBA00022448"/>
    </source>
</evidence>
<dbReference type="InterPro" id="IPR003593">
    <property type="entry name" value="AAA+_ATPase"/>
</dbReference>
<keyword evidence="3 5" id="KW-0067">ATP-binding</keyword>
<dbReference type="SMART" id="SM00382">
    <property type="entry name" value="AAA"/>
    <property type="match status" value="1"/>
</dbReference>
<proteinExistence type="predicted"/>
<name>A0ABN1JGF6_9FLAO</name>
<dbReference type="CDD" id="cd03230">
    <property type="entry name" value="ABC_DR_subfamily_A"/>
    <property type="match status" value="1"/>
</dbReference>
<protein>
    <submittedName>
        <fullName evidence="5">ABC transporter ATP-binding protein</fullName>
    </submittedName>
</protein>
<organism evidence="5 6">
    <name type="scientific">Gaetbulibacter jejuensis</name>
    <dbReference type="NCBI Taxonomy" id="584607"/>
    <lineage>
        <taxon>Bacteria</taxon>
        <taxon>Pseudomonadati</taxon>
        <taxon>Bacteroidota</taxon>
        <taxon>Flavobacteriia</taxon>
        <taxon>Flavobacteriales</taxon>
        <taxon>Flavobacteriaceae</taxon>
        <taxon>Gaetbulibacter</taxon>
    </lineage>
</organism>
<evidence type="ECO:0000313" key="5">
    <source>
        <dbReference type="EMBL" id="GAA0739203.1"/>
    </source>
</evidence>
<dbReference type="PANTHER" id="PTHR42939">
    <property type="entry name" value="ABC TRANSPORTER ATP-BINDING PROTEIN ALBC-RELATED"/>
    <property type="match status" value="1"/>
</dbReference>
<dbReference type="InterPro" id="IPR003439">
    <property type="entry name" value="ABC_transporter-like_ATP-bd"/>
</dbReference>
<evidence type="ECO:0000259" key="4">
    <source>
        <dbReference type="PROSITE" id="PS50893"/>
    </source>
</evidence>
<dbReference type="InterPro" id="IPR027417">
    <property type="entry name" value="P-loop_NTPase"/>
</dbReference>
<reference evidence="5 6" key="1">
    <citation type="journal article" date="2019" name="Int. J. Syst. Evol. Microbiol.">
        <title>The Global Catalogue of Microorganisms (GCM) 10K type strain sequencing project: providing services to taxonomists for standard genome sequencing and annotation.</title>
        <authorList>
            <consortium name="The Broad Institute Genomics Platform"/>
            <consortium name="The Broad Institute Genome Sequencing Center for Infectious Disease"/>
            <person name="Wu L."/>
            <person name="Ma J."/>
        </authorList>
    </citation>
    <scope>NUCLEOTIDE SEQUENCE [LARGE SCALE GENOMIC DNA]</scope>
    <source>
        <strain evidence="5 6">JCM 15976</strain>
    </source>
</reference>
<feature type="domain" description="ABC transporter" evidence="4">
    <location>
        <begin position="2"/>
        <end position="232"/>
    </location>
</feature>
<evidence type="ECO:0000256" key="3">
    <source>
        <dbReference type="ARBA" id="ARBA00022840"/>
    </source>
</evidence>
<dbReference type="RefSeq" id="WP_343795959.1">
    <property type="nucleotide sequence ID" value="NZ_BAAAGF010000001.1"/>
</dbReference>
<dbReference type="GO" id="GO:0005524">
    <property type="term" value="F:ATP binding"/>
    <property type="evidence" value="ECO:0007669"/>
    <property type="project" value="UniProtKB-KW"/>
</dbReference>
<gene>
    <name evidence="5" type="ORF">GCM10009431_07950</name>
</gene>
<dbReference type="Pfam" id="PF00005">
    <property type="entry name" value="ABC_tran"/>
    <property type="match status" value="1"/>
</dbReference>
<evidence type="ECO:0000256" key="2">
    <source>
        <dbReference type="ARBA" id="ARBA00022741"/>
    </source>
</evidence>
<dbReference type="SUPFAM" id="SSF52540">
    <property type="entry name" value="P-loop containing nucleoside triphosphate hydrolases"/>
    <property type="match status" value="1"/>
</dbReference>
<dbReference type="EMBL" id="BAAAGF010000001">
    <property type="protein sequence ID" value="GAA0739203.1"/>
    <property type="molecule type" value="Genomic_DNA"/>
</dbReference>
<dbReference type="Proteomes" id="UP001500736">
    <property type="component" value="Unassembled WGS sequence"/>
</dbReference>
<dbReference type="InterPro" id="IPR051782">
    <property type="entry name" value="ABC_Transporter_VariousFunc"/>
</dbReference>
<evidence type="ECO:0000313" key="6">
    <source>
        <dbReference type="Proteomes" id="UP001500736"/>
    </source>
</evidence>
<sequence>MVEFKNITKSYRNKIALDNFSFKVNQNESIGIIGNNGSGKTTLINILGNLIKYEKGEIFIFNDKLDPKTNEYKKNTGFIFSYPYYIEEFNVINYLYFVARFHSQELETKSLKKRINDLIELLGIEEKEKPISTFSEGNKRKVTIAASLIHNPKLLVYDEPFVNLDISTLEVLKKLLINLSNSKTLIITSHHIDLVIDICDKYLIIDNGKLIKTINKSSYKSMEELKNDLKGEVSKSNNENSNLNWLI</sequence>
<dbReference type="PROSITE" id="PS50893">
    <property type="entry name" value="ABC_TRANSPORTER_2"/>
    <property type="match status" value="1"/>
</dbReference>
<comment type="caution">
    <text evidence="5">The sequence shown here is derived from an EMBL/GenBank/DDBJ whole genome shotgun (WGS) entry which is preliminary data.</text>
</comment>
<keyword evidence="1" id="KW-0813">Transport</keyword>
<accession>A0ABN1JGF6</accession>
<dbReference type="PANTHER" id="PTHR42939:SF1">
    <property type="entry name" value="ABC TRANSPORTER ATP-BINDING PROTEIN ALBC-RELATED"/>
    <property type="match status" value="1"/>
</dbReference>
<keyword evidence="2" id="KW-0547">Nucleotide-binding</keyword>
<keyword evidence="6" id="KW-1185">Reference proteome</keyword>
<dbReference type="Gene3D" id="3.40.50.300">
    <property type="entry name" value="P-loop containing nucleotide triphosphate hydrolases"/>
    <property type="match status" value="1"/>
</dbReference>